<dbReference type="PROSITE" id="PS50835">
    <property type="entry name" value="IG_LIKE"/>
    <property type="match status" value="1"/>
</dbReference>
<evidence type="ECO:0000313" key="3">
    <source>
        <dbReference type="Proteomes" id="UP000472265"/>
    </source>
</evidence>
<dbReference type="InterPro" id="IPR007110">
    <property type="entry name" value="Ig-like_dom"/>
</dbReference>
<dbReference type="SMART" id="SM00409">
    <property type="entry name" value="IG"/>
    <property type="match status" value="1"/>
</dbReference>
<accession>A0A671V9Q0</accession>
<reference evidence="2" key="3">
    <citation type="submission" date="2025-09" db="UniProtKB">
        <authorList>
            <consortium name="Ensembl"/>
        </authorList>
    </citation>
    <scope>IDENTIFICATION</scope>
</reference>
<dbReference type="InParanoid" id="A0A671V9Q0"/>
<dbReference type="InterPro" id="IPR036179">
    <property type="entry name" value="Ig-like_dom_sf"/>
</dbReference>
<dbReference type="InterPro" id="IPR003599">
    <property type="entry name" value="Ig_sub"/>
</dbReference>
<dbReference type="GO" id="GO:0038023">
    <property type="term" value="F:signaling receptor activity"/>
    <property type="evidence" value="ECO:0007669"/>
    <property type="project" value="InterPro"/>
</dbReference>
<dbReference type="Gene3D" id="2.60.40.10">
    <property type="entry name" value="Immunoglobulins"/>
    <property type="match status" value="1"/>
</dbReference>
<evidence type="ECO:0000259" key="1">
    <source>
        <dbReference type="PROSITE" id="PS50835"/>
    </source>
</evidence>
<keyword evidence="3" id="KW-1185">Reference proteome</keyword>
<evidence type="ECO:0000313" key="2">
    <source>
        <dbReference type="Ensembl" id="ENSSAUP00010022849.1"/>
    </source>
</evidence>
<dbReference type="InterPro" id="IPR013106">
    <property type="entry name" value="Ig_V-set"/>
</dbReference>
<dbReference type="PANTHER" id="PTHR15343">
    <property type="entry name" value="CD7"/>
    <property type="match status" value="1"/>
</dbReference>
<reference evidence="2" key="2">
    <citation type="submission" date="2025-08" db="UniProtKB">
        <authorList>
            <consortium name="Ensembl"/>
        </authorList>
    </citation>
    <scope>IDENTIFICATION</scope>
</reference>
<dbReference type="InterPro" id="IPR039090">
    <property type="entry name" value="CD7"/>
</dbReference>
<dbReference type="GO" id="GO:0016020">
    <property type="term" value="C:membrane"/>
    <property type="evidence" value="ECO:0007669"/>
    <property type="project" value="InterPro"/>
</dbReference>
<dbReference type="Ensembl" id="ENSSAUT00010024110.1">
    <property type="protein sequence ID" value="ENSSAUP00010022849.1"/>
    <property type="gene ID" value="ENSSAUG00010010032.1"/>
</dbReference>
<protein>
    <recommendedName>
        <fullName evidence="1">Ig-like domain-containing protein</fullName>
    </recommendedName>
</protein>
<sequence length="194" mass="22345">MAVCLWFLDPLIRHFISFMTEDIAVYRWEGESVTLKCSSEGCPVSVDESIGMYLNRQDWKGVEEVLYYHRRNGKITLQERFNSRIVTTGSLMNHTITISNLTMEDAGCYHCVYVNRNAVRFKCNGYTLVVRGEFEHGPVHSNSSFLNDAFISTLMLNIDTYGAYHWGSLYRQIYIFNLDARKNNSSTGLKQPDP</sequence>
<dbReference type="PANTHER" id="PTHR15343:SF0">
    <property type="entry name" value="T-CELL ANTIGEN CD7"/>
    <property type="match status" value="1"/>
</dbReference>
<dbReference type="Proteomes" id="UP000472265">
    <property type="component" value="Chromosome 1"/>
</dbReference>
<dbReference type="InterPro" id="IPR013783">
    <property type="entry name" value="Ig-like_fold"/>
</dbReference>
<reference evidence="2" key="1">
    <citation type="submission" date="2021-04" db="EMBL/GenBank/DDBJ databases">
        <authorList>
            <consortium name="Wellcome Sanger Institute Data Sharing"/>
        </authorList>
    </citation>
    <scope>NUCLEOTIDE SEQUENCE [LARGE SCALE GENOMIC DNA]</scope>
</reference>
<proteinExistence type="predicted"/>
<dbReference type="GO" id="GO:0002250">
    <property type="term" value="P:adaptive immune response"/>
    <property type="evidence" value="ECO:0007669"/>
    <property type="project" value="InterPro"/>
</dbReference>
<dbReference type="AlphaFoldDB" id="A0A671V9Q0"/>
<organism evidence="2 3">
    <name type="scientific">Sparus aurata</name>
    <name type="common">Gilthead sea bream</name>
    <dbReference type="NCBI Taxonomy" id="8175"/>
    <lineage>
        <taxon>Eukaryota</taxon>
        <taxon>Metazoa</taxon>
        <taxon>Chordata</taxon>
        <taxon>Craniata</taxon>
        <taxon>Vertebrata</taxon>
        <taxon>Euteleostomi</taxon>
        <taxon>Actinopterygii</taxon>
        <taxon>Neopterygii</taxon>
        <taxon>Teleostei</taxon>
        <taxon>Neoteleostei</taxon>
        <taxon>Acanthomorphata</taxon>
        <taxon>Eupercaria</taxon>
        <taxon>Spariformes</taxon>
        <taxon>Sparidae</taxon>
        <taxon>Sparus</taxon>
    </lineage>
</organism>
<dbReference type="SUPFAM" id="SSF48726">
    <property type="entry name" value="Immunoglobulin"/>
    <property type="match status" value="1"/>
</dbReference>
<dbReference type="GeneTree" id="ENSGT00540000073399"/>
<feature type="domain" description="Ig-like" evidence="1">
    <location>
        <begin position="10"/>
        <end position="111"/>
    </location>
</feature>
<dbReference type="Pfam" id="PF07686">
    <property type="entry name" value="V-set"/>
    <property type="match status" value="1"/>
</dbReference>
<name>A0A671V9Q0_SPAAU</name>